<organism evidence="7 8">
    <name type="scientific">Microctonus hyperodae</name>
    <name type="common">Parasitoid wasp</name>
    <dbReference type="NCBI Taxonomy" id="165561"/>
    <lineage>
        <taxon>Eukaryota</taxon>
        <taxon>Metazoa</taxon>
        <taxon>Ecdysozoa</taxon>
        <taxon>Arthropoda</taxon>
        <taxon>Hexapoda</taxon>
        <taxon>Insecta</taxon>
        <taxon>Pterygota</taxon>
        <taxon>Neoptera</taxon>
        <taxon>Endopterygota</taxon>
        <taxon>Hymenoptera</taxon>
        <taxon>Apocrita</taxon>
        <taxon>Ichneumonoidea</taxon>
        <taxon>Braconidae</taxon>
        <taxon>Euphorinae</taxon>
        <taxon>Microctonus</taxon>
    </lineage>
</organism>
<dbReference type="GO" id="GO:0043565">
    <property type="term" value="F:sequence-specific DNA binding"/>
    <property type="evidence" value="ECO:0007669"/>
    <property type="project" value="InterPro"/>
</dbReference>
<evidence type="ECO:0000256" key="5">
    <source>
        <dbReference type="PROSITE-ProRule" id="PRU00309"/>
    </source>
</evidence>
<proteinExistence type="predicted"/>
<comment type="caution">
    <text evidence="7">The sequence shown here is derived from an EMBL/GenBank/DDBJ whole genome shotgun (WGS) entry which is preliminary data.</text>
</comment>
<dbReference type="PANTHER" id="PTHR46600:SF11">
    <property type="entry name" value="THAP DOMAIN-CONTAINING PROTEIN 10"/>
    <property type="match status" value="1"/>
</dbReference>
<reference evidence="7" key="1">
    <citation type="journal article" date="2023" name="bioRxiv">
        <title>Scaffold-level genome assemblies of two parasitoid biocontrol wasps reveal the parthenogenesis mechanism and an associated novel virus.</title>
        <authorList>
            <person name="Inwood S."/>
            <person name="Skelly J."/>
            <person name="Guhlin J."/>
            <person name="Harrop T."/>
            <person name="Goldson S."/>
            <person name="Dearden P."/>
        </authorList>
    </citation>
    <scope>NUCLEOTIDE SEQUENCE</scope>
    <source>
        <strain evidence="7">Lincoln</strain>
        <tissue evidence="7">Whole body</tissue>
    </source>
</reference>
<dbReference type="GO" id="GO:0008270">
    <property type="term" value="F:zinc ion binding"/>
    <property type="evidence" value="ECO:0007669"/>
    <property type="project" value="UniProtKB-KW"/>
</dbReference>
<keyword evidence="3" id="KW-0862">Zinc</keyword>
<evidence type="ECO:0000259" key="6">
    <source>
        <dbReference type="PROSITE" id="PS50950"/>
    </source>
</evidence>
<name>A0AA39F4K5_MICHY</name>
<evidence type="ECO:0000256" key="2">
    <source>
        <dbReference type="ARBA" id="ARBA00022771"/>
    </source>
</evidence>
<dbReference type="Pfam" id="PF05485">
    <property type="entry name" value="THAP"/>
    <property type="match status" value="1"/>
</dbReference>
<dbReference type="AlphaFoldDB" id="A0AA39F4K5"/>
<gene>
    <name evidence="7" type="ORF">PV327_006587</name>
</gene>
<dbReference type="SMART" id="SM00692">
    <property type="entry name" value="DM3"/>
    <property type="match status" value="1"/>
</dbReference>
<keyword evidence="4 5" id="KW-0238">DNA-binding</keyword>
<protein>
    <recommendedName>
        <fullName evidence="6">THAP-type domain-containing protein</fullName>
    </recommendedName>
</protein>
<dbReference type="SMART" id="SM00980">
    <property type="entry name" value="THAP"/>
    <property type="match status" value="1"/>
</dbReference>
<dbReference type="SUPFAM" id="SSF57716">
    <property type="entry name" value="Glucocorticoid receptor-like (DNA-binding domain)"/>
    <property type="match status" value="1"/>
</dbReference>
<evidence type="ECO:0000256" key="3">
    <source>
        <dbReference type="ARBA" id="ARBA00022833"/>
    </source>
</evidence>
<keyword evidence="2 5" id="KW-0863">Zinc-finger</keyword>
<dbReference type="PANTHER" id="PTHR46600">
    <property type="entry name" value="THAP DOMAIN-CONTAINING"/>
    <property type="match status" value="1"/>
</dbReference>
<evidence type="ECO:0000256" key="4">
    <source>
        <dbReference type="ARBA" id="ARBA00023125"/>
    </source>
</evidence>
<feature type="domain" description="THAP-type" evidence="6">
    <location>
        <begin position="1"/>
        <end position="94"/>
    </location>
</feature>
<dbReference type="EMBL" id="JAQQBR010001833">
    <property type="protein sequence ID" value="KAK0162843.1"/>
    <property type="molecule type" value="Genomic_DNA"/>
</dbReference>
<evidence type="ECO:0000313" key="8">
    <source>
        <dbReference type="Proteomes" id="UP001168972"/>
    </source>
</evidence>
<evidence type="ECO:0000256" key="1">
    <source>
        <dbReference type="ARBA" id="ARBA00022723"/>
    </source>
</evidence>
<dbReference type="InterPro" id="IPR006612">
    <property type="entry name" value="THAP_Znf"/>
</dbReference>
<keyword evidence="1" id="KW-0479">Metal-binding</keyword>
<dbReference type="PROSITE" id="PS50950">
    <property type="entry name" value="ZF_THAP"/>
    <property type="match status" value="1"/>
</dbReference>
<dbReference type="InterPro" id="IPR026516">
    <property type="entry name" value="THAP1/10"/>
</dbReference>
<sequence>MRGCIVPGCRTGYRSAKIKCSAFKVPKNEVMRKKWEIAIPGIQTLKDTQCVCEKHFEPHCIKRKWEKRDVGGNILASVLFQRPRLEETAVPTLFGDDAIVFPSERNTAVSPNFTKNDAQEQSINVYHRDVINTYHIKEENNCQSEQSIYDESYSQIEETIKKECYDYIQTTEESNHEPQTTDNQQEHQSQAIDVATIHIEHNYTDKCSLDSELIYSNPPCIESKFSKTALPTFWSVKEKSIEGATYLIFMLIIDRKMNEIETPVIHRCVMINSQKADIRYFVHGIEIKNINYEILPNVLRNLSLLPEILMKFQRINICRGCDDVNTRFIGDLDVYQDALNDWRHKQCTLLSENKKCDYCRKLRKIILQRENRGRLRLVNDVAVKLTSNENDQQNLSKMRAKLTVEKYEKSRALSEVKYLRKVLSETQKKLAEISGKNIDGDFLKLKINVAKKRMLNKNTTAVKSSPQKHGFSQGLITLCKTINVDSPEVYELLRSSNIHLPYVKTNSKIF</sequence>
<accession>A0AA39F4K5</accession>
<reference evidence="7" key="2">
    <citation type="submission" date="2023-03" db="EMBL/GenBank/DDBJ databases">
        <authorList>
            <person name="Inwood S.N."/>
            <person name="Skelly J.G."/>
            <person name="Guhlin J."/>
            <person name="Harrop T.W.R."/>
            <person name="Goldson S.G."/>
            <person name="Dearden P.K."/>
        </authorList>
    </citation>
    <scope>NUCLEOTIDE SEQUENCE</scope>
    <source>
        <strain evidence="7">Lincoln</strain>
        <tissue evidence="7">Whole body</tissue>
    </source>
</reference>
<keyword evidence="8" id="KW-1185">Reference proteome</keyword>
<dbReference type="Proteomes" id="UP001168972">
    <property type="component" value="Unassembled WGS sequence"/>
</dbReference>
<evidence type="ECO:0000313" key="7">
    <source>
        <dbReference type="EMBL" id="KAK0162843.1"/>
    </source>
</evidence>